<keyword evidence="5" id="KW-1185">Reference proteome</keyword>
<dbReference type="CDD" id="cd02440">
    <property type="entry name" value="AdoMet_MTases"/>
    <property type="match status" value="1"/>
</dbReference>
<protein>
    <submittedName>
        <fullName evidence="2">SAM-dependent methyltransferase</fullName>
    </submittedName>
</protein>
<dbReference type="EMBL" id="PUFL01000015">
    <property type="protein sequence ID" value="TDG94577.1"/>
    <property type="molecule type" value="Genomic_DNA"/>
</dbReference>
<dbReference type="GO" id="GO:0008757">
    <property type="term" value="F:S-adenosylmethionine-dependent methyltransferase activity"/>
    <property type="evidence" value="ECO:0007669"/>
    <property type="project" value="InterPro"/>
</dbReference>
<dbReference type="Proteomes" id="UP000214739">
    <property type="component" value="Unassembled WGS sequence"/>
</dbReference>
<dbReference type="InterPro" id="IPR029063">
    <property type="entry name" value="SAM-dependent_MTases_sf"/>
</dbReference>
<reference evidence="3" key="3">
    <citation type="submission" date="2019-02" db="EMBL/GenBank/DDBJ databases">
        <authorList>
            <person name="Buron G."/>
            <person name="Chaylann A."/>
            <person name="Dolejs I."/>
            <person name="Forster J."/>
            <person name="Miks M.H."/>
        </authorList>
    </citation>
    <scope>NUCLEOTIDE SEQUENCE</scope>
    <source>
        <strain evidence="3">DSM 10551</strain>
    </source>
</reference>
<dbReference type="SUPFAM" id="SSF53335">
    <property type="entry name" value="S-adenosyl-L-methionine-dependent methyltransferases"/>
    <property type="match status" value="1"/>
</dbReference>
<reference evidence="3 5" key="2">
    <citation type="journal article" date="2019" name="Appl. Microbiol. Biotechnol.">
        <title>Uncovering carbohydrate metabolism through a genotype-phenotype association study of 56 lactic acid bacteria genomes.</title>
        <authorList>
            <person name="Buron-Moles G."/>
            <person name="Chailyan A."/>
            <person name="Dolejs I."/>
            <person name="Forster J."/>
            <person name="Miks M.H."/>
        </authorList>
    </citation>
    <scope>NUCLEOTIDE SEQUENCE [LARGE SCALE GENOMIC DNA]</scope>
    <source>
        <strain evidence="3 5">DSM 10551</strain>
    </source>
</reference>
<keyword evidence="2" id="KW-0808">Transferase</keyword>
<accession>A0A224VIU1</accession>
<gene>
    <name evidence="2" type="primary">smtA_2</name>
    <name evidence="3" type="ORF">C5L28_000834</name>
    <name evidence="2" type="ORF">LPKJCM_01314</name>
</gene>
<dbReference type="InterPro" id="IPR013216">
    <property type="entry name" value="Methyltransf_11"/>
</dbReference>
<proteinExistence type="predicted"/>
<dbReference type="Gene3D" id="3.40.50.150">
    <property type="entry name" value="Vaccinia Virus protein VP39"/>
    <property type="match status" value="1"/>
</dbReference>
<evidence type="ECO:0000259" key="1">
    <source>
        <dbReference type="Pfam" id="PF08241"/>
    </source>
</evidence>
<sequence length="164" mass="18299">MNGDEKVLDLGCGHGAVLIAFAKRLTARGHADGIDLWRSRDQSNNTETNTQKNLQTNHVQDRTSLITANMVSLPFENNTYDYVVSSFAFHNIKPTSDRKIALVEACRVLKPCGTLMIVDTEHKGSQYVQLLKQQGLSNVSIKQAGFNGWWSGPWMNSYIITAKK</sequence>
<comment type="caution">
    <text evidence="2">The sequence shown here is derived from an EMBL/GenBank/DDBJ whole genome shotgun (WGS) entry which is preliminary data.</text>
</comment>
<dbReference type="RefSeq" id="WP_225364149.1">
    <property type="nucleotide sequence ID" value="NZ_BAAAXO010000036.1"/>
</dbReference>
<keyword evidence="2" id="KW-0489">Methyltransferase</keyword>
<dbReference type="GO" id="GO:0032259">
    <property type="term" value="P:methylation"/>
    <property type="evidence" value="ECO:0007669"/>
    <property type="project" value="UniProtKB-KW"/>
</dbReference>
<dbReference type="PANTHER" id="PTHR45277:SF1">
    <property type="entry name" value="EXPRESSED PROTEIN"/>
    <property type="match status" value="1"/>
</dbReference>
<evidence type="ECO:0000313" key="2">
    <source>
        <dbReference type="EMBL" id="GAW72204.1"/>
    </source>
</evidence>
<name>A0A224VIU1_9LACO</name>
<dbReference type="PANTHER" id="PTHR45277">
    <property type="entry name" value="EXPRESSED PROTEIN"/>
    <property type="match status" value="1"/>
</dbReference>
<dbReference type="Pfam" id="PF08241">
    <property type="entry name" value="Methyltransf_11"/>
    <property type="match status" value="1"/>
</dbReference>
<evidence type="ECO:0000313" key="4">
    <source>
        <dbReference type="Proteomes" id="UP000214739"/>
    </source>
</evidence>
<organism evidence="2 4">
    <name type="scientific">Lentilactobacillus parakefiri</name>
    <dbReference type="NCBI Taxonomy" id="152332"/>
    <lineage>
        <taxon>Bacteria</taxon>
        <taxon>Bacillati</taxon>
        <taxon>Bacillota</taxon>
        <taxon>Bacilli</taxon>
        <taxon>Lactobacillales</taxon>
        <taxon>Lactobacillaceae</taxon>
        <taxon>Lentilactobacillus</taxon>
    </lineage>
</organism>
<reference evidence="2 4" key="1">
    <citation type="journal article" date="2017" name="Biosci Microbiota Food Health">
        <title>Genomic characterization reconfirms the taxonomic status of Lactobacillus parakefiri.</title>
        <authorList>
            <person name="Tanizawa Y."/>
            <person name="Kobayashi H."/>
            <person name="Kaminuma E."/>
            <person name="Sakamoto M."/>
            <person name="Ohkuma M."/>
            <person name="Nakamura Y."/>
            <person name="Arita M."/>
            <person name="Tohno M."/>
        </authorList>
    </citation>
    <scope>NUCLEOTIDE SEQUENCE [LARGE SCALE GENOMIC DNA]</scope>
    <source>
        <strain evidence="2 4">JCM 8573</strain>
    </source>
</reference>
<feature type="domain" description="Methyltransferase type 11" evidence="1">
    <location>
        <begin position="8"/>
        <end position="117"/>
    </location>
</feature>
<dbReference type="EMBL" id="BDGB01000060">
    <property type="protein sequence ID" value="GAW72204.1"/>
    <property type="molecule type" value="Genomic_DNA"/>
</dbReference>
<dbReference type="AlphaFoldDB" id="A0A224VIU1"/>
<dbReference type="Proteomes" id="UP000294668">
    <property type="component" value="Unassembled WGS sequence"/>
</dbReference>
<evidence type="ECO:0000313" key="3">
    <source>
        <dbReference type="EMBL" id="TDG94577.1"/>
    </source>
</evidence>
<evidence type="ECO:0000313" key="5">
    <source>
        <dbReference type="Proteomes" id="UP000294668"/>
    </source>
</evidence>